<reference evidence="1 2" key="1">
    <citation type="journal article" date="2015" name="Parasit. Vectors">
        <title>Draft genome of the scabies mite.</title>
        <authorList>
            <person name="Rider S.D.Jr."/>
            <person name="Morgan M.S."/>
            <person name="Arlian L.G."/>
        </authorList>
    </citation>
    <scope>NUCLEOTIDE SEQUENCE [LARGE SCALE GENOMIC DNA]</scope>
    <source>
        <strain evidence="1">Arlian Lab</strain>
    </source>
</reference>
<dbReference type="Proteomes" id="UP000616769">
    <property type="component" value="Unassembled WGS sequence"/>
</dbReference>
<evidence type="ECO:0000313" key="2">
    <source>
        <dbReference type="Proteomes" id="UP000616769"/>
    </source>
</evidence>
<sequence>MAIILIEHIKRSKTENTIALFDRDIGIRKKKNSKKNKNNNNNESNLDVSVYENKKKKIEKIKQI</sequence>
<protein>
    <submittedName>
        <fullName evidence="1">Uncharacterized protein</fullName>
    </submittedName>
</protein>
<evidence type="ECO:0000313" key="1">
    <source>
        <dbReference type="EMBL" id="KPM10772.1"/>
    </source>
</evidence>
<comment type="caution">
    <text evidence="1">The sequence shown here is derived from an EMBL/GenBank/DDBJ whole genome shotgun (WGS) entry which is preliminary data.</text>
</comment>
<accession>A0A132AIE2</accession>
<gene>
    <name evidence="1" type="ORF">QR98_0093350</name>
</gene>
<dbReference type="VEuPathDB" id="VectorBase:SSCA003664"/>
<dbReference type="AlphaFoldDB" id="A0A132AIE2"/>
<dbReference type="EMBL" id="JXLN01015726">
    <property type="protein sequence ID" value="KPM10772.1"/>
    <property type="molecule type" value="Genomic_DNA"/>
</dbReference>
<organism evidence="1 2">
    <name type="scientific">Sarcoptes scabiei</name>
    <name type="common">Itch mite</name>
    <name type="synonym">Acarus scabiei</name>
    <dbReference type="NCBI Taxonomy" id="52283"/>
    <lineage>
        <taxon>Eukaryota</taxon>
        <taxon>Metazoa</taxon>
        <taxon>Ecdysozoa</taxon>
        <taxon>Arthropoda</taxon>
        <taxon>Chelicerata</taxon>
        <taxon>Arachnida</taxon>
        <taxon>Acari</taxon>
        <taxon>Acariformes</taxon>
        <taxon>Sarcoptiformes</taxon>
        <taxon>Astigmata</taxon>
        <taxon>Psoroptidia</taxon>
        <taxon>Sarcoptoidea</taxon>
        <taxon>Sarcoptidae</taxon>
        <taxon>Sarcoptinae</taxon>
        <taxon>Sarcoptes</taxon>
    </lineage>
</organism>
<name>A0A132AIE2_SARSC</name>
<proteinExistence type="predicted"/>